<dbReference type="SMART" id="SM00418">
    <property type="entry name" value="HTH_ARSR"/>
    <property type="match status" value="1"/>
</dbReference>
<dbReference type="PROSITE" id="PS50987">
    <property type="entry name" value="HTH_ARSR_2"/>
    <property type="match status" value="1"/>
</dbReference>
<dbReference type="InterPro" id="IPR011991">
    <property type="entry name" value="ArsR-like_HTH"/>
</dbReference>
<dbReference type="Pfam" id="PF01022">
    <property type="entry name" value="HTH_5"/>
    <property type="match status" value="1"/>
</dbReference>
<dbReference type="NCBIfam" id="NF033788">
    <property type="entry name" value="HTH_metalloreg"/>
    <property type="match status" value="1"/>
</dbReference>
<dbReference type="PANTHER" id="PTHR33154">
    <property type="entry name" value="TRANSCRIPTIONAL REGULATOR, ARSR FAMILY"/>
    <property type="match status" value="1"/>
</dbReference>
<dbReference type="EMBL" id="JABDJR010000050">
    <property type="protein sequence ID" value="NNF05390.1"/>
    <property type="molecule type" value="Genomic_DNA"/>
</dbReference>
<dbReference type="GO" id="GO:0003700">
    <property type="term" value="F:DNA-binding transcription factor activity"/>
    <property type="evidence" value="ECO:0007669"/>
    <property type="project" value="InterPro"/>
</dbReference>
<dbReference type="InterPro" id="IPR036388">
    <property type="entry name" value="WH-like_DNA-bd_sf"/>
</dbReference>
<keyword evidence="3" id="KW-0804">Transcription</keyword>
<dbReference type="CDD" id="cd00090">
    <property type="entry name" value="HTH_ARSR"/>
    <property type="match status" value="1"/>
</dbReference>
<dbReference type="PANTHER" id="PTHR33154:SF18">
    <property type="entry name" value="ARSENICAL RESISTANCE OPERON REPRESSOR"/>
    <property type="match status" value="1"/>
</dbReference>
<dbReference type="AlphaFoldDB" id="A0A7Y2H0V3"/>
<dbReference type="Proteomes" id="UP000547674">
    <property type="component" value="Unassembled WGS sequence"/>
</dbReference>
<dbReference type="InterPro" id="IPR051081">
    <property type="entry name" value="HTH_MetalResp_TranReg"/>
</dbReference>
<dbReference type="SUPFAM" id="SSF46785">
    <property type="entry name" value="Winged helix' DNA-binding domain"/>
    <property type="match status" value="1"/>
</dbReference>
<evidence type="ECO:0000256" key="3">
    <source>
        <dbReference type="ARBA" id="ARBA00023163"/>
    </source>
</evidence>
<accession>A0A7Y2H0V3</accession>
<evidence type="ECO:0000256" key="1">
    <source>
        <dbReference type="ARBA" id="ARBA00023015"/>
    </source>
</evidence>
<organism evidence="5 6">
    <name type="scientific">Eiseniibacteriota bacterium</name>
    <dbReference type="NCBI Taxonomy" id="2212470"/>
    <lineage>
        <taxon>Bacteria</taxon>
        <taxon>Candidatus Eiseniibacteriota</taxon>
    </lineage>
</organism>
<proteinExistence type="predicted"/>
<comment type="caution">
    <text evidence="5">The sequence shown here is derived from an EMBL/GenBank/DDBJ whole genome shotgun (WGS) entry which is preliminary data.</text>
</comment>
<evidence type="ECO:0000259" key="4">
    <source>
        <dbReference type="PROSITE" id="PS50987"/>
    </source>
</evidence>
<keyword evidence="2" id="KW-0238">DNA-binding</keyword>
<sequence>MHNSTSITSRKSLTNISWLTTAFKALSDPTRLRILRLLAANKAEMCVCEFVDVHQVRQYTVSRALGLLEQAGLVLGQKEGRWVYYSLANQDDTVIASLYTLVTSISEADEVFLLDQERFQKRMALREDGRCIVGIQTRDLIER</sequence>
<dbReference type="InterPro" id="IPR036390">
    <property type="entry name" value="WH_DNA-bd_sf"/>
</dbReference>
<feature type="domain" description="HTH arsR-type" evidence="4">
    <location>
        <begin position="11"/>
        <end position="110"/>
    </location>
</feature>
<dbReference type="InterPro" id="IPR001845">
    <property type="entry name" value="HTH_ArsR_DNA-bd_dom"/>
</dbReference>
<evidence type="ECO:0000313" key="5">
    <source>
        <dbReference type="EMBL" id="NNF05390.1"/>
    </source>
</evidence>
<protein>
    <submittedName>
        <fullName evidence="5">Winged helix-turn-helix transcriptional regulator</fullName>
    </submittedName>
</protein>
<dbReference type="GO" id="GO:0003677">
    <property type="term" value="F:DNA binding"/>
    <property type="evidence" value="ECO:0007669"/>
    <property type="project" value="UniProtKB-KW"/>
</dbReference>
<dbReference type="Gene3D" id="1.10.10.10">
    <property type="entry name" value="Winged helix-like DNA-binding domain superfamily/Winged helix DNA-binding domain"/>
    <property type="match status" value="1"/>
</dbReference>
<evidence type="ECO:0000256" key="2">
    <source>
        <dbReference type="ARBA" id="ARBA00023125"/>
    </source>
</evidence>
<dbReference type="PRINTS" id="PR00778">
    <property type="entry name" value="HTHARSR"/>
</dbReference>
<evidence type="ECO:0000313" key="6">
    <source>
        <dbReference type="Proteomes" id="UP000547674"/>
    </source>
</evidence>
<keyword evidence="1" id="KW-0805">Transcription regulation</keyword>
<reference evidence="5 6" key="1">
    <citation type="submission" date="2020-03" db="EMBL/GenBank/DDBJ databases">
        <title>Metabolic flexibility allows generalist bacteria to become dominant in a frequently disturbed ecosystem.</title>
        <authorList>
            <person name="Chen Y.-J."/>
            <person name="Leung P.M."/>
            <person name="Bay S.K."/>
            <person name="Hugenholtz P."/>
            <person name="Kessler A.J."/>
            <person name="Shelley G."/>
            <person name="Waite D.W."/>
            <person name="Cook P.L."/>
            <person name="Greening C."/>
        </authorList>
    </citation>
    <scope>NUCLEOTIDE SEQUENCE [LARGE SCALE GENOMIC DNA]</scope>
    <source>
        <strain evidence="5">SS_bin_28</strain>
    </source>
</reference>
<name>A0A7Y2H0V3_UNCEI</name>
<gene>
    <name evidence="5" type="ORF">HKN21_01390</name>
</gene>